<evidence type="ECO:0000313" key="5">
    <source>
        <dbReference type="Proteomes" id="UP000219374"/>
    </source>
</evidence>
<sequence>MNPISSRLPAGSQRGASLVIVLILLLVMTLLGLAVLRSTLLEERMSANLFDRSLSFQAAESALRDAEAQIKAASLAGNIIGFNCSATGTVCPSVPINATTGTAGCTGSGQYCWSNAATIDQDLSPGVPQYYIEYMGQYTNEDDLKLGSSANAAQYGGTGGVPLQHFYRITARSQNPSGSDRSVVVLQSNVVVK</sequence>
<dbReference type="InterPro" id="IPR025746">
    <property type="entry name" value="PilX_N_dom"/>
</dbReference>
<evidence type="ECO:0000259" key="3">
    <source>
        <dbReference type="Pfam" id="PF14341"/>
    </source>
</evidence>
<dbReference type="Proteomes" id="UP000219374">
    <property type="component" value="Unassembled WGS sequence"/>
</dbReference>
<keyword evidence="1" id="KW-0472">Membrane</keyword>
<protein>
    <submittedName>
        <fullName evidence="4">Type IV pilus assembly protein PilX</fullName>
    </submittedName>
</protein>
<feature type="domain" description="PilX/PilW C-terminal" evidence="2">
    <location>
        <begin position="106"/>
        <end position="191"/>
    </location>
</feature>
<keyword evidence="5" id="KW-1185">Reference proteome</keyword>
<dbReference type="Pfam" id="PF13681">
    <property type="entry name" value="PilX"/>
    <property type="match status" value="1"/>
</dbReference>
<dbReference type="Pfam" id="PF14341">
    <property type="entry name" value="PilX_N"/>
    <property type="match status" value="1"/>
</dbReference>
<proteinExistence type="predicted"/>
<evidence type="ECO:0000259" key="2">
    <source>
        <dbReference type="Pfam" id="PF13681"/>
    </source>
</evidence>
<keyword evidence="1" id="KW-0812">Transmembrane</keyword>
<evidence type="ECO:0000256" key="1">
    <source>
        <dbReference type="SAM" id="Phobius"/>
    </source>
</evidence>
<accession>A0A286DCS9</accession>
<dbReference type="EMBL" id="OCND01000010">
    <property type="protein sequence ID" value="SOD56465.1"/>
    <property type="molecule type" value="Genomic_DNA"/>
</dbReference>
<feature type="domain" description="Type 4 fimbrial biogenesis protein PilX N-terminal" evidence="3">
    <location>
        <begin position="14"/>
        <end position="64"/>
    </location>
</feature>
<organism evidence="4 5">
    <name type="scientific">Pseudoxanthomonas wuyuanensis</name>
    <dbReference type="NCBI Taxonomy" id="1073196"/>
    <lineage>
        <taxon>Bacteria</taxon>
        <taxon>Pseudomonadati</taxon>
        <taxon>Pseudomonadota</taxon>
        <taxon>Gammaproteobacteria</taxon>
        <taxon>Lysobacterales</taxon>
        <taxon>Lysobacteraceae</taxon>
        <taxon>Pseudoxanthomonas</taxon>
    </lineage>
</organism>
<dbReference type="AlphaFoldDB" id="A0A286DCS9"/>
<keyword evidence="1" id="KW-1133">Transmembrane helix</keyword>
<dbReference type="InterPro" id="IPR025205">
    <property type="entry name" value="PilX/PilW_C"/>
</dbReference>
<reference evidence="4 5" key="1">
    <citation type="submission" date="2017-09" db="EMBL/GenBank/DDBJ databases">
        <authorList>
            <person name="Ehlers B."/>
            <person name="Leendertz F.H."/>
        </authorList>
    </citation>
    <scope>NUCLEOTIDE SEQUENCE [LARGE SCALE GENOMIC DNA]</scope>
    <source>
        <strain evidence="4 5">CGMCC 1.10978</strain>
    </source>
</reference>
<dbReference type="OrthoDB" id="5801860at2"/>
<evidence type="ECO:0000313" key="4">
    <source>
        <dbReference type="EMBL" id="SOD56465.1"/>
    </source>
</evidence>
<gene>
    <name evidence="4" type="ORF">SAMN06296416_1104</name>
</gene>
<feature type="transmembrane region" description="Helical" evidence="1">
    <location>
        <begin position="15"/>
        <end position="36"/>
    </location>
</feature>
<name>A0A286DCS9_9GAMM</name>
<dbReference type="RefSeq" id="WP_097123146.1">
    <property type="nucleotide sequence ID" value="NZ_OCND01000010.1"/>
</dbReference>